<name>A0A0D1BS60_CLOBO</name>
<dbReference type="InterPro" id="IPR009057">
    <property type="entry name" value="Homeodomain-like_sf"/>
</dbReference>
<feature type="DNA-binding region" description="H-T-H motif" evidence="2">
    <location>
        <begin position="31"/>
        <end position="50"/>
    </location>
</feature>
<protein>
    <submittedName>
        <fullName evidence="4">Transcriptional regulator</fullName>
    </submittedName>
</protein>
<feature type="domain" description="HTH tetR-type" evidence="3">
    <location>
        <begin position="8"/>
        <end position="68"/>
    </location>
</feature>
<evidence type="ECO:0000259" key="3">
    <source>
        <dbReference type="PROSITE" id="PS50977"/>
    </source>
</evidence>
<dbReference type="OrthoDB" id="494991at2"/>
<organism evidence="4 5">
    <name type="scientific">Clostridium botulinum B2 450</name>
    <dbReference type="NCBI Taxonomy" id="1379739"/>
    <lineage>
        <taxon>Bacteria</taxon>
        <taxon>Bacillati</taxon>
        <taxon>Bacillota</taxon>
        <taxon>Clostridia</taxon>
        <taxon>Eubacteriales</taxon>
        <taxon>Clostridiaceae</taxon>
        <taxon>Clostridium</taxon>
    </lineage>
</organism>
<dbReference type="SUPFAM" id="SSF46689">
    <property type="entry name" value="Homeodomain-like"/>
    <property type="match status" value="1"/>
</dbReference>
<dbReference type="Gene3D" id="1.10.357.10">
    <property type="entry name" value="Tetracycline Repressor, domain 2"/>
    <property type="match status" value="1"/>
</dbReference>
<dbReference type="RefSeq" id="WP_003488571.1">
    <property type="nucleotide sequence ID" value="NZ_JXSU01000007.1"/>
</dbReference>
<dbReference type="PROSITE" id="PS50977">
    <property type="entry name" value="HTH_TETR_2"/>
    <property type="match status" value="1"/>
</dbReference>
<dbReference type="GO" id="GO:0003677">
    <property type="term" value="F:DNA binding"/>
    <property type="evidence" value="ECO:0007669"/>
    <property type="project" value="UniProtKB-UniRule"/>
</dbReference>
<dbReference type="EMBL" id="JXSU01000007">
    <property type="protein sequence ID" value="KIS22602.1"/>
    <property type="molecule type" value="Genomic_DNA"/>
</dbReference>
<dbReference type="HOGENOM" id="CLU_069356_12_7_9"/>
<reference evidence="4 5" key="1">
    <citation type="submission" date="2014-06" db="EMBL/GenBank/DDBJ databases">
        <title>Genome characterization of distinct group I Clostridium botulinum lineages.</title>
        <authorList>
            <person name="Giordani F."/>
            <person name="Anselmo A."/>
            <person name="Fillo S."/>
            <person name="Palozzi A.M."/>
            <person name="Fortunato A."/>
            <person name="Gentile B."/>
            <person name="Ciammaruconi A."/>
            <person name="Anniballi F."/>
            <person name="De Medici D."/>
            <person name="Lista F."/>
        </authorList>
    </citation>
    <scope>NUCLEOTIDE SEQUENCE [LARGE SCALE GENOMIC DNA]</scope>
    <source>
        <strain evidence="4 5">B2 450</strain>
    </source>
</reference>
<evidence type="ECO:0000256" key="2">
    <source>
        <dbReference type="PROSITE-ProRule" id="PRU00335"/>
    </source>
</evidence>
<dbReference type="Proteomes" id="UP000032250">
    <property type="component" value="Unassembled WGS sequence"/>
</dbReference>
<evidence type="ECO:0000313" key="5">
    <source>
        <dbReference type="Proteomes" id="UP000032250"/>
    </source>
</evidence>
<dbReference type="PATRIC" id="fig|1379739.3.peg.915"/>
<dbReference type="Pfam" id="PF00440">
    <property type="entry name" value="TetR_N"/>
    <property type="match status" value="1"/>
</dbReference>
<dbReference type="PANTHER" id="PTHR43479">
    <property type="entry name" value="ACREF/ENVCD OPERON REPRESSOR-RELATED"/>
    <property type="match status" value="1"/>
</dbReference>
<dbReference type="InterPro" id="IPR050624">
    <property type="entry name" value="HTH-type_Tx_Regulator"/>
</dbReference>
<evidence type="ECO:0000256" key="1">
    <source>
        <dbReference type="ARBA" id="ARBA00023125"/>
    </source>
</evidence>
<dbReference type="AlphaFoldDB" id="A0A0D1BS60"/>
<dbReference type="PANTHER" id="PTHR43479:SF11">
    <property type="entry name" value="ACREF_ENVCD OPERON REPRESSOR-RELATED"/>
    <property type="match status" value="1"/>
</dbReference>
<dbReference type="PRINTS" id="PR00455">
    <property type="entry name" value="HTHTETR"/>
</dbReference>
<evidence type="ECO:0000313" key="4">
    <source>
        <dbReference type="EMBL" id="KIS22602.1"/>
    </source>
</evidence>
<accession>A0A0D1BS60</accession>
<gene>
    <name evidence="4" type="ORF">N495_03015</name>
</gene>
<proteinExistence type="predicted"/>
<keyword evidence="1 2" id="KW-0238">DNA-binding</keyword>
<comment type="caution">
    <text evidence="4">The sequence shown here is derived from an EMBL/GenBank/DDBJ whole genome shotgun (WGS) entry which is preliminary data.</text>
</comment>
<dbReference type="InterPro" id="IPR001647">
    <property type="entry name" value="HTH_TetR"/>
</dbReference>
<sequence length="197" mass="22962">MLRKEKAILTKNKVFETAIELIKEKGYNNVTISQICQKAGVAKGTFYVHYKSKEDIIKESYYSDMGQFVLEQYEKLISKDKNMNIKDKIEKFLISELIFTNYAGHEMTCRAYVTNLTESISEDSKHFERRGFTKDLKLLILEGINQKVFETKQTADGIFLYLESFVRGLMASWCFSNGEFDIVEKGEIYIHEILKKL</sequence>